<name>A0A382F2R3_9ZZZZ</name>
<dbReference type="InterPro" id="IPR007138">
    <property type="entry name" value="ABM_dom"/>
</dbReference>
<proteinExistence type="predicted"/>
<gene>
    <name evidence="2" type="ORF">METZ01_LOCUS210152</name>
</gene>
<dbReference type="GO" id="GO:0016491">
    <property type="term" value="F:oxidoreductase activity"/>
    <property type="evidence" value="ECO:0007669"/>
    <property type="project" value="TreeGrafter"/>
</dbReference>
<sequence length="112" mass="13290">MISIFVTIQIRDGFSDQFKEASFGDSQGSVRDEPGCFRFDILQNSEDPNRFHLYEVYEDELALEAHREAAHYKKWRSRVEDWFDGDISRVLMTTIFPSDKGWRDQKPHLLSW</sequence>
<dbReference type="SUPFAM" id="SSF54909">
    <property type="entry name" value="Dimeric alpha+beta barrel"/>
    <property type="match status" value="1"/>
</dbReference>
<dbReference type="InterPro" id="IPR050744">
    <property type="entry name" value="AI-2_Isomerase_LsrG"/>
</dbReference>
<dbReference type="GO" id="GO:0005829">
    <property type="term" value="C:cytosol"/>
    <property type="evidence" value="ECO:0007669"/>
    <property type="project" value="TreeGrafter"/>
</dbReference>
<dbReference type="EMBL" id="UINC01047703">
    <property type="protein sequence ID" value="SVB57298.1"/>
    <property type="molecule type" value="Genomic_DNA"/>
</dbReference>
<accession>A0A382F2R3</accession>
<dbReference type="PROSITE" id="PS51725">
    <property type="entry name" value="ABM"/>
    <property type="match status" value="1"/>
</dbReference>
<dbReference type="PANTHER" id="PTHR33336">
    <property type="entry name" value="QUINOL MONOOXYGENASE YGIN-RELATED"/>
    <property type="match status" value="1"/>
</dbReference>
<dbReference type="PANTHER" id="PTHR33336:SF1">
    <property type="entry name" value="(4S)-4-HYDROXY-5-PHOSPHONOOXYPENTANE-2,3-DIONE ISOMERASE"/>
    <property type="match status" value="1"/>
</dbReference>
<dbReference type="Pfam" id="PF03992">
    <property type="entry name" value="ABM"/>
    <property type="match status" value="1"/>
</dbReference>
<dbReference type="AlphaFoldDB" id="A0A382F2R3"/>
<dbReference type="Gene3D" id="3.30.70.100">
    <property type="match status" value="1"/>
</dbReference>
<dbReference type="InterPro" id="IPR011008">
    <property type="entry name" value="Dimeric_a/b-barrel"/>
</dbReference>
<evidence type="ECO:0000259" key="1">
    <source>
        <dbReference type="PROSITE" id="PS51725"/>
    </source>
</evidence>
<feature type="domain" description="ABM" evidence="1">
    <location>
        <begin position="2"/>
        <end position="91"/>
    </location>
</feature>
<reference evidence="2" key="1">
    <citation type="submission" date="2018-05" db="EMBL/GenBank/DDBJ databases">
        <authorList>
            <person name="Lanie J.A."/>
            <person name="Ng W.-L."/>
            <person name="Kazmierczak K.M."/>
            <person name="Andrzejewski T.M."/>
            <person name="Davidsen T.M."/>
            <person name="Wayne K.J."/>
            <person name="Tettelin H."/>
            <person name="Glass J.I."/>
            <person name="Rusch D."/>
            <person name="Podicherti R."/>
            <person name="Tsui H.-C.T."/>
            <person name="Winkler M.E."/>
        </authorList>
    </citation>
    <scope>NUCLEOTIDE SEQUENCE</scope>
</reference>
<protein>
    <recommendedName>
        <fullName evidence="1">ABM domain-containing protein</fullName>
    </recommendedName>
</protein>
<evidence type="ECO:0000313" key="2">
    <source>
        <dbReference type="EMBL" id="SVB57298.1"/>
    </source>
</evidence>
<organism evidence="2">
    <name type="scientific">marine metagenome</name>
    <dbReference type="NCBI Taxonomy" id="408172"/>
    <lineage>
        <taxon>unclassified sequences</taxon>
        <taxon>metagenomes</taxon>
        <taxon>ecological metagenomes</taxon>
    </lineage>
</organism>